<keyword evidence="2" id="KW-1185">Reference proteome</keyword>
<gene>
    <name evidence="1" type="ORF">E1091_17775</name>
</gene>
<comment type="caution">
    <text evidence="1">The sequence shown here is derived from an EMBL/GenBank/DDBJ whole genome shotgun (WGS) entry which is preliminary data.</text>
</comment>
<protein>
    <submittedName>
        <fullName evidence="1">DUF4262 domain-containing protein</fullName>
    </submittedName>
</protein>
<evidence type="ECO:0000313" key="2">
    <source>
        <dbReference type="Proteomes" id="UP000295626"/>
    </source>
</evidence>
<dbReference type="Pfam" id="PF14081">
    <property type="entry name" value="DUF4262"/>
    <property type="match status" value="1"/>
</dbReference>
<organism evidence="1 2">
    <name type="scientific">Micromonospora fluostatini</name>
    <dbReference type="NCBI Taxonomy" id="1629071"/>
    <lineage>
        <taxon>Bacteria</taxon>
        <taxon>Bacillati</taxon>
        <taxon>Actinomycetota</taxon>
        <taxon>Actinomycetes</taxon>
        <taxon>Micromonosporales</taxon>
        <taxon>Micromonosporaceae</taxon>
        <taxon>Micromonospora</taxon>
    </lineage>
</organism>
<sequence>MSSLDEFFDNQQQHIDRFGWAVTAVLPFTGETDTHIAYTVGLTEHDVPELVIAGLEPHIAHALLNDLARRVHDHAHRLTHGQQIDDLLLGYPAVIVEGPATEALHPGAAHARYGADRVRLQQIVWPDRQGRFPWDDGYEYPGYVQPLLGRP</sequence>
<proteinExistence type="predicted"/>
<reference evidence="1 2" key="1">
    <citation type="submission" date="2019-02" db="EMBL/GenBank/DDBJ databases">
        <title>Draft genome sequences of novel Actinobacteria.</title>
        <authorList>
            <person name="Sahin N."/>
            <person name="Ay H."/>
            <person name="Saygin H."/>
        </authorList>
    </citation>
    <scope>NUCLEOTIDE SEQUENCE [LARGE SCALE GENOMIC DNA]</scope>
    <source>
        <strain evidence="1 2">JCM 30529</strain>
    </source>
</reference>
<dbReference type="EMBL" id="SMKE01000865">
    <property type="protein sequence ID" value="TDB84086.1"/>
    <property type="molecule type" value="Genomic_DNA"/>
</dbReference>
<dbReference type="InterPro" id="IPR025358">
    <property type="entry name" value="DUF4262"/>
</dbReference>
<name>A0ABY2DD28_9ACTN</name>
<evidence type="ECO:0000313" key="1">
    <source>
        <dbReference type="EMBL" id="TDB84086.1"/>
    </source>
</evidence>
<accession>A0ABY2DD28</accession>
<dbReference type="Proteomes" id="UP000295626">
    <property type="component" value="Unassembled WGS sequence"/>
</dbReference>